<evidence type="ECO:0000313" key="3">
    <source>
        <dbReference type="EMBL" id="TYS55340.1"/>
    </source>
</evidence>
<evidence type="ECO:0000313" key="5">
    <source>
        <dbReference type="Proteomes" id="UP000322997"/>
    </source>
</evidence>
<sequence>MFDILLAILFIPIFLWTIRVVIRKRKAHGVTGIKSALTPICFLSVGVLNILALLFDFIGLISWGLSVAFLLIGAYFTKYQMPEEDEAEGHY</sequence>
<proteinExistence type="predicted"/>
<dbReference type="EMBL" id="VTEQ01000002">
    <property type="protein sequence ID" value="TYS55340.1"/>
    <property type="molecule type" value="Genomic_DNA"/>
</dbReference>
<protein>
    <submittedName>
        <fullName evidence="2">Uncharacterized protein</fullName>
    </submittedName>
</protein>
<accession>A0A0M0G3T1</accession>
<organism evidence="2 4">
    <name type="scientific">Rossellomorea marisflavi</name>
    <dbReference type="NCBI Taxonomy" id="189381"/>
    <lineage>
        <taxon>Bacteria</taxon>
        <taxon>Bacillati</taxon>
        <taxon>Bacillota</taxon>
        <taxon>Bacilli</taxon>
        <taxon>Bacillales</taxon>
        <taxon>Bacillaceae</taxon>
        <taxon>Rossellomorea</taxon>
    </lineage>
</organism>
<comment type="caution">
    <text evidence="2">The sequence shown here is derived from an EMBL/GenBank/DDBJ whole genome shotgun (WGS) entry which is preliminary data.</text>
</comment>
<dbReference type="STRING" id="189381.GCA_900166615_01833"/>
<feature type="transmembrane region" description="Helical" evidence="1">
    <location>
        <begin position="6"/>
        <end position="22"/>
    </location>
</feature>
<keyword evidence="1" id="KW-1133">Transmembrane helix</keyword>
<evidence type="ECO:0000313" key="2">
    <source>
        <dbReference type="EMBL" id="KON84444.1"/>
    </source>
</evidence>
<reference evidence="3 5" key="3">
    <citation type="submission" date="2019-08" db="EMBL/GenBank/DDBJ databases">
        <title>Bacillus genomes from the desert of Cuatro Cienegas, Coahuila.</title>
        <authorList>
            <person name="Olmedo-Alvarez G."/>
        </authorList>
    </citation>
    <scope>NUCLEOTIDE SEQUENCE [LARGE SCALE GENOMIC DNA]</scope>
    <source>
        <strain evidence="3 5">CH108_3D</strain>
    </source>
</reference>
<dbReference type="PATRIC" id="fig|189381.12.peg.2060"/>
<reference evidence="4" key="1">
    <citation type="submission" date="2015-07" db="EMBL/GenBank/DDBJ databases">
        <title>Fjat-14235 jcm11544.</title>
        <authorList>
            <person name="Liu B."/>
            <person name="Wang J."/>
            <person name="Zhu Y."/>
            <person name="Liu G."/>
            <person name="Chen Q."/>
            <person name="Chen Z."/>
            <person name="Lan J."/>
            <person name="Che J."/>
            <person name="Ge C."/>
            <person name="Shi H."/>
            <person name="Pan Z."/>
            <person name="Liu X."/>
        </authorList>
    </citation>
    <scope>NUCLEOTIDE SEQUENCE [LARGE SCALE GENOMIC DNA]</scope>
    <source>
        <strain evidence="4">JCM 11544</strain>
    </source>
</reference>
<keyword evidence="4" id="KW-1185">Reference proteome</keyword>
<feature type="transmembrane region" description="Helical" evidence="1">
    <location>
        <begin position="60"/>
        <end position="77"/>
    </location>
</feature>
<dbReference type="Proteomes" id="UP000322997">
    <property type="component" value="Unassembled WGS sequence"/>
</dbReference>
<dbReference type="EMBL" id="LGUE01000004">
    <property type="protein sequence ID" value="KON84444.1"/>
    <property type="molecule type" value="Genomic_DNA"/>
</dbReference>
<evidence type="ECO:0000256" key="1">
    <source>
        <dbReference type="SAM" id="Phobius"/>
    </source>
</evidence>
<dbReference type="Proteomes" id="UP000037405">
    <property type="component" value="Unassembled WGS sequence"/>
</dbReference>
<evidence type="ECO:0000313" key="4">
    <source>
        <dbReference type="Proteomes" id="UP000037405"/>
    </source>
</evidence>
<dbReference type="RefSeq" id="WP_053428043.1">
    <property type="nucleotide sequence ID" value="NZ_CP096885.1"/>
</dbReference>
<gene>
    <name evidence="2" type="ORF">AF331_10285</name>
    <name evidence="3" type="ORF">FZC83_10395</name>
</gene>
<reference evidence="2" key="2">
    <citation type="submission" date="2015-07" db="EMBL/GenBank/DDBJ databases">
        <title>MeaNS - Measles Nucleotide Surveillance Program.</title>
        <authorList>
            <person name="Tran T."/>
            <person name="Druce J."/>
        </authorList>
    </citation>
    <scope>NUCLEOTIDE SEQUENCE</scope>
    <source>
        <strain evidence="2">JCM 11544</strain>
    </source>
</reference>
<dbReference type="OrthoDB" id="2427984at2"/>
<name>A0A0M0G3T1_9BACI</name>
<keyword evidence="1" id="KW-0472">Membrane</keyword>
<dbReference type="AlphaFoldDB" id="A0A0M0G3T1"/>
<feature type="transmembrane region" description="Helical" evidence="1">
    <location>
        <begin position="34"/>
        <end position="54"/>
    </location>
</feature>
<keyword evidence="1" id="KW-0812">Transmembrane</keyword>